<evidence type="ECO:0000256" key="1">
    <source>
        <dbReference type="SAM" id="SignalP"/>
    </source>
</evidence>
<organism evidence="2 3">
    <name type="scientific">Dactylonectria estremocensis</name>
    <dbReference type="NCBI Taxonomy" id="1079267"/>
    <lineage>
        <taxon>Eukaryota</taxon>
        <taxon>Fungi</taxon>
        <taxon>Dikarya</taxon>
        <taxon>Ascomycota</taxon>
        <taxon>Pezizomycotina</taxon>
        <taxon>Sordariomycetes</taxon>
        <taxon>Hypocreomycetidae</taxon>
        <taxon>Hypocreales</taxon>
        <taxon>Nectriaceae</taxon>
        <taxon>Dactylonectria</taxon>
    </lineage>
</organism>
<dbReference type="EMBL" id="JAGMUU010000012">
    <property type="protein sequence ID" value="KAH7141344.1"/>
    <property type="molecule type" value="Genomic_DNA"/>
</dbReference>
<dbReference type="Proteomes" id="UP000717696">
    <property type="component" value="Unassembled WGS sequence"/>
</dbReference>
<feature type="signal peptide" evidence="1">
    <location>
        <begin position="1"/>
        <end position="17"/>
    </location>
</feature>
<evidence type="ECO:0000313" key="3">
    <source>
        <dbReference type="Proteomes" id="UP000717696"/>
    </source>
</evidence>
<gene>
    <name evidence="2" type="ORF">B0J13DRAFT_623711</name>
</gene>
<accession>A0A9P9EQH2</accession>
<keyword evidence="3" id="KW-1185">Reference proteome</keyword>
<sequence length="293" mass="33437">MKLKMALGLALVMQISAEDVYEDLKHEVQSRPCFSLSDVPPNQEWFGCKPKHNVNKKGECEGDWAAYPSGCTSYCESYVEWRYGPEARFQQVRCARGPCKLEPGLGANITVPVWQPGISKFSFTTGSTFNYYDPSTTAVSAVVEKPRELFHECGYFTFIPYMVKSCGVTVYGRYFLEHWCKAHENRGDCRENVLQRPNGKPDGIIVFVATDCNDHFKLRPFCKQDPAYLKAGVSYNPLLRKEYLEAAYYNGDANKAMLKEAWQRCMALPLDRTVLYFEKDGKTPRPPPFSDFQ</sequence>
<protein>
    <submittedName>
        <fullName evidence="2">Uncharacterized protein</fullName>
    </submittedName>
</protein>
<evidence type="ECO:0000313" key="2">
    <source>
        <dbReference type="EMBL" id="KAH7141344.1"/>
    </source>
</evidence>
<proteinExistence type="predicted"/>
<dbReference type="OrthoDB" id="1896086at2759"/>
<reference evidence="2" key="1">
    <citation type="journal article" date="2021" name="Nat. Commun.">
        <title>Genetic determinants of endophytism in the Arabidopsis root mycobiome.</title>
        <authorList>
            <person name="Mesny F."/>
            <person name="Miyauchi S."/>
            <person name="Thiergart T."/>
            <person name="Pickel B."/>
            <person name="Atanasova L."/>
            <person name="Karlsson M."/>
            <person name="Huettel B."/>
            <person name="Barry K.W."/>
            <person name="Haridas S."/>
            <person name="Chen C."/>
            <person name="Bauer D."/>
            <person name="Andreopoulos W."/>
            <person name="Pangilinan J."/>
            <person name="LaButti K."/>
            <person name="Riley R."/>
            <person name="Lipzen A."/>
            <person name="Clum A."/>
            <person name="Drula E."/>
            <person name="Henrissat B."/>
            <person name="Kohler A."/>
            <person name="Grigoriev I.V."/>
            <person name="Martin F.M."/>
            <person name="Hacquard S."/>
        </authorList>
    </citation>
    <scope>NUCLEOTIDE SEQUENCE</scope>
    <source>
        <strain evidence="2">MPI-CAGE-AT-0021</strain>
    </source>
</reference>
<name>A0A9P9EQH2_9HYPO</name>
<dbReference type="AlphaFoldDB" id="A0A9P9EQH2"/>
<comment type="caution">
    <text evidence="2">The sequence shown here is derived from an EMBL/GenBank/DDBJ whole genome shotgun (WGS) entry which is preliminary data.</text>
</comment>
<feature type="chain" id="PRO_5040321154" evidence="1">
    <location>
        <begin position="18"/>
        <end position="293"/>
    </location>
</feature>
<keyword evidence="1" id="KW-0732">Signal</keyword>